<comment type="caution">
    <text evidence="1">The sequence shown here is derived from an EMBL/GenBank/DDBJ whole genome shotgun (WGS) entry which is preliminary data.</text>
</comment>
<evidence type="ECO:0000313" key="2">
    <source>
        <dbReference type="Proteomes" id="UP000076858"/>
    </source>
</evidence>
<name>A0A164L6E9_9CRUS</name>
<proteinExistence type="predicted"/>
<accession>A0A164L6E9</accession>
<keyword evidence="2" id="KW-1185">Reference proteome</keyword>
<sequence>MIGRHTAANILAGYEHVLLDWEFPNNKVFMVKTDGGSNMVANTFLAVIPGWINTKDSVSDQEAGAVSVSPTLHLTYIMTSKWIRWWILNSQKTIPFGDSRQTWRNPQECVHKQGGVRVSHFLYKEHKHKNR</sequence>
<gene>
    <name evidence="1" type="ORF">APZ42_033345</name>
</gene>
<protein>
    <submittedName>
        <fullName evidence="1">Uncharacterized protein</fullName>
    </submittedName>
</protein>
<organism evidence="1 2">
    <name type="scientific">Daphnia magna</name>
    <dbReference type="NCBI Taxonomy" id="35525"/>
    <lineage>
        <taxon>Eukaryota</taxon>
        <taxon>Metazoa</taxon>
        <taxon>Ecdysozoa</taxon>
        <taxon>Arthropoda</taxon>
        <taxon>Crustacea</taxon>
        <taxon>Branchiopoda</taxon>
        <taxon>Diplostraca</taxon>
        <taxon>Cladocera</taxon>
        <taxon>Anomopoda</taxon>
        <taxon>Daphniidae</taxon>
        <taxon>Daphnia</taxon>
    </lineage>
</organism>
<dbReference type="AlphaFoldDB" id="A0A164L6E9"/>
<dbReference type="Proteomes" id="UP000076858">
    <property type="component" value="Unassembled WGS sequence"/>
</dbReference>
<reference evidence="1 2" key="1">
    <citation type="submission" date="2016-03" db="EMBL/GenBank/DDBJ databases">
        <title>EvidentialGene: Evidence-directed Construction of Genes on Genomes.</title>
        <authorList>
            <person name="Gilbert D.G."/>
            <person name="Choi J.-H."/>
            <person name="Mockaitis K."/>
            <person name="Colbourne J."/>
            <person name="Pfrender M."/>
        </authorList>
    </citation>
    <scope>NUCLEOTIDE SEQUENCE [LARGE SCALE GENOMIC DNA]</scope>
    <source>
        <strain evidence="1 2">Xinb3</strain>
        <tissue evidence="1">Complete organism</tissue>
    </source>
</reference>
<dbReference type="EMBL" id="LRGB01003183">
    <property type="protein sequence ID" value="KZS03834.1"/>
    <property type="molecule type" value="Genomic_DNA"/>
</dbReference>
<evidence type="ECO:0000313" key="1">
    <source>
        <dbReference type="EMBL" id="KZS03834.1"/>
    </source>
</evidence>